<dbReference type="EMBL" id="CP068596">
    <property type="protein sequence ID" value="QQZ64498.1"/>
    <property type="molecule type" value="Genomic_DNA"/>
</dbReference>
<sequence length="59" mass="6845">MLKKLPVIKELIKKREERKDSRSRQLHDLIIGSTGTGRKITTSNPVERNVKMNEENDRG</sequence>
<accession>A0A974SFD5</accession>
<feature type="compositionally biased region" description="Basic and acidic residues" evidence="1">
    <location>
        <begin position="48"/>
        <end position="59"/>
    </location>
</feature>
<evidence type="ECO:0000256" key="1">
    <source>
        <dbReference type="SAM" id="MobiDB-lite"/>
    </source>
</evidence>
<dbReference type="KEGG" id="pson:JI735_34220"/>
<protein>
    <submittedName>
        <fullName evidence="2">Uncharacterized protein</fullName>
    </submittedName>
</protein>
<feature type="region of interest" description="Disordered" evidence="1">
    <location>
        <begin position="32"/>
        <end position="59"/>
    </location>
</feature>
<proteinExistence type="predicted"/>
<dbReference type="AlphaFoldDB" id="A0A974SFD5"/>
<gene>
    <name evidence="2" type="ORF">JI735_34220</name>
</gene>
<reference evidence="2 3" key="1">
    <citation type="submission" date="2021-01" db="EMBL/GenBank/DDBJ databases">
        <title>Whole genome sequence of Paenibacillus sonchi LMG 24727 for comparative genomics.</title>
        <authorList>
            <person name="Lee G."/>
            <person name="Kim M.-J."/>
            <person name="Lim K."/>
            <person name="Shin J.-H."/>
        </authorList>
    </citation>
    <scope>NUCLEOTIDE SEQUENCE [LARGE SCALE GENOMIC DNA]</scope>
    <source>
        <strain evidence="2 3">LMG 24727</strain>
        <plasmid evidence="2 3">unnamed1</plasmid>
    </source>
</reference>
<evidence type="ECO:0000313" key="3">
    <source>
        <dbReference type="Proteomes" id="UP000595841"/>
    </source>
</evidence>
<keyword evidence="3" id="KW-1185">Reference proteome</keyword>
<dbReference type="Proteomes" id="UP000595841">
    <property type="component" value="Plasmid unnamed1"/>
</dbReference>
<geneLocation type="plasmid" evidence="2 3">
    <name>unnamed1</name>
</geneLocation>
<organism evidence="2 3">
    <name type="scientific">Paenibacillus sonchi</name>
    <dbReference type="NCBI Taxonomy" id="373687"/>
    <lineage>
        <taxon>Bacteria</taxon>
        <taxon>Bacillati</taxon>
        <taxon>Bacillota</taxon>
        <taxon>Bacilli</taxon>
        <taxon>Bacillales</taxon>
        <taxon>Paenibacillaceae</taxon>
        <taxon>Paenibacillus</taxon>
        <taxon>Paenibacillus sonchi group</taxon>
    </lineage>
</organism>
<dbReference type="RefSeq" id="WP_039835579.1">
    <property type="nucleotide sequence ID" value="NZ_CP068596.1"/>
</dbReference>
<evidence type="ECO:0000313" key="2">
    <source>
        <dbReference type="EMBL" id="QQZ64498.1"/>
    </source>
</evidence>
<keyword evidence="2" id="KW-0614">Plasmid</keyword>
<name>A0A974SFD5_9BACL</name>